<keyword evidence="3" id="KW-0804">Transcription</keyword>
<dbReference type="EMBL" id="VULO01000005">
    <property type="protein sequence ID" value="MSS84211.1"/>
    <property type="molecule type" value="Genomic_DNA"/>
</dbReference>
<dbReference type="CDD" id="cd06267">
    <property type="entry name" value="PBP1_LacI_sugar_binding-like"/>
    <property type="match status" value="1"/>
</dbReference>
<dbReference type="Pfam" id="PF13377">
    <property type="entry name" value="Peripla_BP_3"/>
    <property type="match status" value="1"/>
</dbReference>
<dbReference type="PROSITE" id="PS50932">
    <property type="entry name" value="HTH_LACI_2"/>
    <property type="match status" value="1"/>
</dbReference>
<dbReference type="Proteomes" id="UP000470875">
    <property type="component" value="Unassembled WGS sequence"/>
</dbReference>
<accession>A0A6N7W475</accession>
<dbReference type="Pfam" id="PF00356">
    <property type="entry name" value="LacI"/>
    <property type="match status" value="1"/>
</dbReference>
<dbReference type="RefSeq" id="WP_154544329.1">
    <property type="nucleotide sequence ID" value="NZ_VULO01000005.1"/>
</dbReference>
<proteinExistence type="predicted"/>
<dbReference type="InterPro" id="IPR010982">
    <property type="entry name" value="Lambda_DNA-bd_dom_sf"/>
</dbReference>
<gene>
    <name evidence="5" type="ORF">FYJ24_05410</name>
</gene>
<dbReference type="GO" id="GO:0000976">
    <property type="term" value="F:transcription cis-regulatory region binding"/>
    <property type="evidence" value="ECO:0007669"/>
    <property type="project" value="TreeGrafter"/>
</dbReference>
<feature type="domain" description="HTH lacI-type" evidence="4">
    <location>
        <begin position="4"/>
        <end position="58"/>
    </location>
</feature>
<reference evidence="5 6" key="1">
    <citation type="submission" date="2019-08" db="EMBL/GenBank/DDBJ databases">
        <title>In-depth cultivation of the pig gut microbiome towards novel bacterial diversity and tailored functional studies.</title>
        <authorList>
            <person name="Wylensek D."/>
            <person name="Hitch T.C.A."/>
            <person name="Clavel T."/>
        </authorList>
    </citation>
    <scope>NUCLEOTIDE SEQUENCE [LARGE SCALE GENOMIC DNA]</scope>
    <source>
        <strain evidence="5 6">WB03_NA08</strain>
    </source>
</reference>
<protein>
    <submittedName>
        <fullName evidence="5">LacI family transcriptional regulator</fullName>
    </submittedName>
</protein>
<evidence type="ECO:0000256" key="3">
    <source>
        <dbReference type="ARBA" id="ARBA00023163"/>
    </source>
</evidence>
<dbReference type="AlphaFoldDB" id="A0A6N7W475"/>
<dbReference type="PANTHER" id="PTHR30146:SF109">
    <property type="entry name" value="HTH-TYPE TRANSCRIPTIONAL REGULATOR GALS"/>
    <property type="match status" value="1"/>
</dbReference>
<evidence type="ECO:0000259" key="4">
    <source>
        <dbReference type="PROSITE" id="PS50932"/>
    </source>
</evidence>
<evidence type="ECO:0000256" key="2">
    <source>
        <dbReference type="ARBA" id="ARBA00023125"/>
    </source>
</evidence>
<evidence type="ECO:0000256" key="1">
    <source>
        <dbReference type="ARBA" id="ARBA00023015"/>
    </source>
</evidence>
<dbReference type="InterPro" id="IPR046335">
    <property type="entry name" value="LacI/GalR-like_sensor"/>
</dbReference>
<keyword evidence="1" id="KW-0805">Transcription regulation</keyword>
<dbReference type="Gene3D" id="3.40.50.2300">
    <property type="match status" value="2"/>
</dbReference>
<organism evidence="5 6">
    <name type="scientific">Scrofimicrobium canadense</name>
    <dbReference type="NCBI Taxonomy" id="2652290"/>
    <lineage>
        <taxon>Bacteria</taxon>
        <taxon>Bacillati</taxon>
        <taxon>Actinomycetota</taxon>
        <taxon>Actinomycetes</taxon>
        <taxon>Actinomycetales</taxon>
        <taxon>Actinomycetaceae</taxon>
        <taxon>Scrofimicrobium</taxon>
    </lineage>
</organism>
<sequence length="357" mass="38257">MARVTIKELAEACGVAASTVSRAMNDRSDVNPETRARVLEAAKRMGYVPNESARNLKIENTKTIAVIIQGETSELLIKLLAELEQKLSDAGYDSYLSHVPDDKADAATVERIVSERKYVAVIFLGRYGNSGSKDAPLLSSQLARVGVPIVFCTTADFSGSPFSQSSVSVDDYAGASEVTRLLIERGHTHIAYACVGDEIGRESGHAWALRYRGYRDAMETAGLLAGEALMIPAMNPPDMYSMACGYESVRAWLGEGLGDTTGIVCSCDAVATGVLRALHEAGVRVPQDVSVTGFDGLDIASYTVPSITTIAQPLDKIAQSTVRVLVAALQHEHRTTEQVWINGTLFQGESVGAPRKS</sequence>
<dbReference type="Gene3D" id="1.10.260.40">
    <property type="entry name" value="lambda repressor-like DNA-binding domains"/>
    <property type="match status" value="1"/>
</dbReference>
<dbReference type="CDD" id="cd01392">
    <property type="entry name" value="HTH_LacI"/>
    <property type="match status" value="1"/>
</dbReference>
<dbReference type="GO" id="GO:0003700">
    <property type="term" value="F:DNA-binding transcription factor activity"/>
    <property type="evidence" value="ECO:0007669"/>
    <property type="project" value="TreeGrafter"/>
</dbReference>
<name>A0A6N7W475_9ACTO</name>
<dbReference type="InterPro" id="IPR000843">
    <property type="entry name" value="HTH_LacI"/>
</dbReference>
<dbReference type="SUPFAM" id="SSF47413">
    <property type="entry name" value="lambda repressor-like DNA-binding domains"/>
    <property type="match status" value="1"/>
</dbReference>
<dbReference type="PANTHER" id="PTHR30146">
    <property type="entry name" value="LACI-RELATED TRANSCRIPTIONAL REPRESSOR"/>
    <property type="match status" value="1"/>
</dbReference>
<dbReference type="InterPro" id="IPR028082">
    <property type="entry name" value="Peripla_BP_I"/>
</dbReference>
<dbReference type="SMART" id="SM00354">
    <property type="entry name" value="HTH_LACI"/>
    <property type="match status" value="1"/>
</dbReference>
<dbReference type="SUPFAM" id="SSF53822">
    <property type="entry name" value="Periplasmic binding protein-like I"/>
    <property type="match status" value="1"/>
</dbReference>
<comment type="caution">
    <text evidence="5">The sequence shown here is derived from an EMBL/GenBank/DDBJ whole genome shotgun (WGS) entry which is preliminary data.</text>
</comment>
<evidence type="ECO:0000313" key="6">
    <source>
        <dbReference type="Proteomes" id="UP000470875"/>
    </source>
</evidence>
<evidence type="ECO:0000313" key="5">
    <source>
        <dbReference type="EMBL" id="MSS84211.1"/>
    </source>
</evidence>
<keyword evidence="2" id="KW-0238">DNA-binding</keyword>
<keyword evidence="6" id="KW-1185">Reference proteome</keyword>